<dbReference type="Gene3D" id="1.10.10.60">
    <property type="entry name" value="Homeodomain-like"/>
    <property type="match status" value="2"/>
</dbReference>
<dbReference type="Proteomes" id="UP000255355">
    <property type="component" value="Unassembled WGS sequence"/>
</dbReference>
<proteinExistence type="predicted"/>
<organism evidence="1 2">
    <name type="scientific">Nocardia mexicana</name>
    <dbReference type="NCBI Taxonomy" id="279262"/>
    <lineage>
        <taxon>Bacteria</taxon>
        <taxon>Bacillati</taxon>
        <taxon>Actinomycetota</taxon>
        <taxon>Actinomycetes</taxon>
        <taxon>Mycobacteriales</taxon>
        <taxon>Nocardiaceae</taxon>
        <taxon>Nocardia</taxon>
    </lineage>
</organism>
<sequence length="94" mass="10653">MLVRDYVAGATTSELGDRFGVDRRTVSAILHRHDVPMRRRGLSADQIDEAIRLYGLGWSLARVGRHLAVDSTTVLNRLRERGVRTRDTHGRTRS</sequence>
<dbReference type="EMBL" id="QQAZ01000003">
    <property type="protein sequence ID" value="RDI52728.1"/>
    <property type="molecule type" value="Genomic_DNA"/>
</dbReference>
<dbReference type="OrthoDB" id="3035096at2"/>
<protein>
    <recommendedName>
        <fullName evidence="3">Helix-turn-helix protein</fullName>
    </recommendedName>
</protein>
<keyword evidence="2" id="KW-1185">Reference proteome</keyword>
<reference evidence="1 2" key="1">
    <citation type="submission" date="2018-07" db="EMBL/GenBank/DDBJ databases">
        <title>Genomic Encyclopedia of Type Strains, Phase IV (KMG-IV): sequencing the most valuable type-strain genomes for metagenomic binning, comparative biology and taxonomic classification.</title>
        <authorList>
            <person name="Goeker M."/>
        </authorList>
    </citation>
    <scope>NUCLEOTIDE SEQUENCE [LARGE SCALE GENOMIC DNA]</scope>
    <source>
        <strain evidence="1 2">DSM 44952</strain>
    </source>
</reference>
<comment type="caution">
    <text evidence="1">The sequence shown here is derived from an EMBL/GenBank/DDBJ whole genome shotgun (WGS) entry which is preliminary data.</text>
</comment>
<evidence type="ECO:0000313" key="1">
    <source>
        <dbReference type="EMBL" id="RDI52728.1"/>
    </source>
</evidence>
<dbReference type="AlphaFoldDB" id="A0A370H7U7"/>
<dbReference type="STRING" id="1210089.GCA_001613165_03571"/>
<gene>
    <name evidence="1" type="ORF">DFR68_103112</name>
</gene>
<evidence type="ECO:0000313" key="2">
    <source>
        <dbReference type="Proteomes" id="UP000255355"/>
    </source>
</evidence>
<evidence type="ECO:0008006" key="3">
    <source>
        <dbReference type="Google" id="ProtNLM"/>
    </source>
</evidence>
<accession>A0A370H7U7</accession>
<name>A0A370H7U7_9NOCA</name>